<keyword evidence="4 13" id="KW-0812">Transmembrane</keyword>
<dbReference type="PANTHER" id="PTHR11537:SF254">
    <property type="entry name" value="POTASSIUM VOLTAGE-GATED CHANNEL PROTEIN SHAB"/>
    <property type="match status" value="1"/>
</dbReference>
<dbReference type="InterPro" id="IPR005821">
    <property type="entry name" value="Ion_trans_dom"/>
</dbReference>
<feature type="compositionally biased region" description="Basic and acidic residues" evidence="12">
    <location>
        <begin position="631"/>
        <end position="641"/>
    </location>
</feature>
<evidence type="ECO:0000256" key="9">
    <source>
        <dbReference type="ARBA" id="ARBA00023136"/>
    </source>
</evidence>
<dbReference type="SUPFAM" id="SSF47473">
    <property type="entry name" value="EF-hand"/>
    <property type="match status" value="1"/>
</dbReference>
<evidence type="ECO:0000256" key="3">
    <source>
        <dbReference type="ARBA" id="ARBA00022538"/>
    </source>
</evidence>
<feature type="region of interest" description="Disordered" evidence="12">
    <location>
        <begin position="531"/>
        <end position="581"/>
    </location>
</feature>
<dbReference type="InterPro" id="IPR002048">
    <property type="entry name" value="EF_hand_dom"/>
</dbReference>
<keyword evidence="11" id="KW-0175">Coiled coil</keyword>
<dbReference type="Pfam" id="PF00520">
    <property type="entry name" value="Ion_trans"/>
    <property type="match status" value="1"/>
</dbReference>
<feature type="region of interest" description="Disordered" evidence="12">
    <location>
        <begin position="631"/>
        <end position="668"/>
    </location>
</feature>
<feature type="transmembrane region" description="Helical" evidence="13">
    <location>
        <begin position="159"/>
        <end position="179"/>
    </location>
</feature>
<proteinExistence type="predicted"/>
<dbReference type="PANTHER" id="PTHR11537">
    <property type="entry name" value="VOLTAGE-GATED POTASSIUM CHANNEL"/>
    <property type="match status" value="1"/>
</dbReference>
<feature type="domain" description="EF-hand" evidence="14">
    <location>
        <begin position="207"/>
        <end position="242"/>
    </location>
</feature>
<evidence type="ECO:0000256" key="4">
    <source>
        <dbReference type="ARBA" id="ARBA00022692"/>
    </source>
</evidence>
<dbReference type="Gene3D" id="1.10.287.70">
    <property type="match status" value="1"/>
</dbReference>
<dbReference type="Gene3D" id="1.10.287.930">
    <property type="entry name" value="Mammalian shaker kv1.2 potassium channel- beta subunit complex"/>
    <property type="match status" value="1"/>
</dbReference>
<keyword evidence="5" id="KW-0631">Potassium channel</keyword>
<dbReference type="SUPFAM" id="SSF81324">
    <property type="entry name" value="Voltage-gated potassium channels"/>
    <property type="match status" value="1"/>
</dbReference>
<feature type="compositionally biased region" description="Acidic residues" evidence="12">
    <location>
        <begin position="658"/>
        <end position="668"/>
    </location>
</feature>
<reference evidence="15" key="1">
    <citation type="submission" date="2021-01" db="EMBL/GenBank/DDBJ databases">
        <authorList>
            <person name="Corre E."/>
            <person name="Pelletier E."/>
            <person name="Niang G."/>
            <person name="Scheremetjew M."/>
            <person name="Finn R."/>
            <person name="Kale V."/>
            <person name="Holt S."/>
            <person name="Cochrane G."/>
            <person name="Meng A."/>
            <person name="Brown T."/>
            <person name="Cohen L."/>
        </authorList>
    </citation>
    <scope>NUCLEOTIDE SEQUENCE</scope>
    <source>
        <strain evidence="15">379</strain>
    </source>
</reference>
<keyword evidence="9 13" id="KW-0472">Membrane</keyword>
<comment type="subcellular location">
    <subcellularLocation>
        <location evidence="1">Membrane</location>
        <topology evidence="1">Multi-pass membrane protein</topology>
    </subcellularLocation>
</comment>
<dbReference type="GO" id="GO:0005249">
    <property type="term" value="F:voltage-gated potassium channel activity"/>
    <property type="evidence" value="ECO:0007669"/>
    <property type="project" value="InterPro"/>
</dbReference>
<dbReference type="PRINTS" id="PR00169">
    <property type="entry name" value="KCHANNEL"/>
</dbReference>
<feature type="region of interest" description="Disordered" evidence="12">
    <location>
        <begin position="298"/>
        <end position="402"/>
    </location>
</feature>
<keyword evidence="6" id="KW-0630">Potassium</keyword>
<keyword evidence="3" id="KW-0633">Potassium transport</keyword>
<evidence type="ECO:0000313" key="15">
    <source>
        <dbReference type="EMBL" id="CAE0585088.1"/>
    </source>
</evidence>
<feature type="compositionally biased region" description="Pro residues" evidence="12">
    <location>
        <begin position="376"/>
        <end position="397"/>
    </location>
</feature>
<evidence type="ECO:0000256" key="8">
    <source>
        <dbReference type="ARBA" id="ARBA00023065"/>
    </source>
</evidence>
<keyword evidence="8" id="KW-0406">Ion transport</keyword>
<dbReference type="PROSITE" id="PS50222">
    <property type="entry name" value="EF_HAND_2"/>
    <property type="match status" value="1"/>
</dbReference>
<evidence type="ECO:0000256" key="1">
    <source>
        <dbReference type="ARBA" id="ARBA00004141"/>
    </source>
</evidence>
<protein>
    <recommendedName>
        <fullName evidence="14">EF-hand domain-containing protein</fullName>
    </recommendedName>
</protein>
<dbReference type="InterPro" id="IPR011992">
    <property type="entry name" value="EF-hand-dom_pair"/>
</dbReference>
<evidence type="ECO:0000256" key="5">
    <source>
        <dbReference type="ARBA" id="ARBA00022826"/>
    </source>
</evidence>
<feature type="transmembrane region" description="Helical" evidence="13">
    <location>
        <begin position="85"/>
        <end position="107"/>
    </location>
</feature>
<evidence type="ECO:0000256" key="10">
    <source>
        <dbReference type="ARBA" id="ARBA00023303"/>
    </source>
</evidence>
<dbReference type="Gene3D" id="1.10.238.10">
    <property type="entry name" value="EF-hand"/>
    <property type="match status" value="1"/>
</dbReference>
<dbReference type="InterPro" id="IPR028325">
    <property type="entry name" value="VG_K_chnl"/>
</dbReference>
<evidence type="ECO:0000256" key="11">
    <source>
        <dbReference type="SAM" id="Coils"/>
    </source>
</evidence>
<gene>
    <name evidence="15" type="ORF">EHUX00137_LOCUS38933</name>
</gene>
<feature type="coiled-coil region" evidence="11">
    <location>
        <begin position="582"/>
        <end position="630"/>
    </location>
</feature>
<accession>A0A6V2W3D7</accession>
<dbReference type="GO" id="GO:0008076">
    <property type="term" value="C:voltage-gated potassium channel complex"/>
    <property type="evidence" value="ECO:0007669"/>
    <property type="project" value="InterPro"/>
</dbReference>
<dbReference type="EMBL" id="HBIR01049866">
    <property type="protein sequence ID" value="CAE0585088.1"/>
    <property type="molecule type" value="Transcribed_RNA"/>
</dbReference>
<organism evidence="15">
    <name type="scientific">Emiliania huxleyi</name>
    <name type="common">Coccolithophore</name>
    <name type="synonym">Pontosphaera huxleyi</name>
    <dbReference type="NCBI Taxonomy" id="2903"/>
    <lineage>
        <taxon>Eukaryota</taxon>
        <taxon>Haptista</taxon>
        <taxon>Haptophyta</taxon>
        <taxon>Prymnesiophyceae</taxon>
        <taxon>Isochrysidales</taxon>
        <taxon>Noelaerhabdaceae</taxon>
        <taxon>Emiliania</taxon>
    </lineage>
</organism>
<feature type="region of interest" description="Disordered" evidence="12">
    <location>
        <begin position="435"/>
        <end position="457"/>
    </location>
</feature>
<keyword evidence="7 13" id="KW-1133">Transmembrane helix</keyword>
<sequence length="668" mass="71899">MCFSAYWWIDLVSVLPDYVALVLATAAGYELDRCAMADDDSDDDDVIETLRAFLRVFRVVRILKIARLNPDTTVLYRAIRLSTRALAVPFTFLLIGAFFFGAIIYYLEHIELEVLAGGNATEGGSPYNDLGEAIWCMIVTFTTVGYGDVSPEGHLGKMVCSLAIFAGVVLIAMPLAIVGNNFVIAWEERATMAFVLQVQRTCIDRNISLLGIQKLFEDADTHGSGYLDYLEFRVFCEELGLEYTPSEARRLFRLFDEGKTGGITFFEYCHTIFPDLDVEWLYDRGVVGVGLGGASGAASDTYPRMSAKPASQHGRHSAGGCSAGHSRDASSGAPSLVSPPRRLSPHRSPKLRRDYSPPRDAGSPAGRVAVGSPPARGVPPPPGWAPKGYGPPPPPGMSSPKGLGGERVGWGGLRGGGVGTRNRATAIMKQASRTELRGGGSMAGSSMSGSRDERSWHGACGLQPPHHHGRHLDRFPAAPVRASKTTPNLPRLPAPLPRHHRSASNVFARPDAPASSCAAGADLPAALAGALAEEASDPTSPQQRRRAEEEWLHPRSPLATAAERGWERGGGGGGPALEASQLAATQQQVQVQRQQQVQMQQQQAQMLALVRRLDAQQAALALALERIERQLGTARADERPMIQRAAPERSSAASSSSSDEDEQPFLLR</sequence>
<dbReference type="GO" id="GO:0005509">
    <property type="term" value="F:calcium ion binding"/>
    <property type="evidence" value="ECO:0007669"/>
    <property type="project" value="InterPro"/>
</dbReference>
<keyword evidence="10" id="KW-0407">Ion channel</keyword>
<evidence type="ECO:0000256" key="6">
    <source>
        <dbReference type="ARBA" id="ARBA00022958"/>
    </source>
</evidence>
<dbReference type="CDD" id="cd00051">
    <property type="entry name" value="EFh"/>
    <property type="match status" value="1"/>
</dbReference>
<evidence type="ECO:0000256" key="2">
    <source>
        <dbReference type="ARBA" id="ARBA00022448"/>
    </source>
</evidence>
<name>A0A6V2W3D7_EMIHU</name>
<keyword evidence="2" id="KW-0813">Transport</keyword>
<dbReference type="SMART" id="SM00054">
    <property type="entry name" value="EFh"/>
    <property type="match status" value="2"/>
</dbReference>
<evidence type="ECO:0000256" key="13">
    <source>
        <dbReference type="SAM" id="Phobius"/>
    </source>
</evidence>
<feature type="transmembrane region" description="Helical" evidence="13">
    <location>
        <begin position="6"/>
        <end position="29"/>
    </location>
</feature>
<dbReference type="Pfam" id="PF13499">
    <property type="entry name" value="EF-hand_7"/>
    <property type="match status" value="1"/>
</dbReference>
<evidence type="ECO:0000259" key="14">
    <source>
        <dbReference type="PROSITE" id="PS50222"/>
    </source>
</evidence>
<dbReference type="AlphaFoldDB" id="A0A6V2W3D7"/>
<evidence type="ECO:0000256" key="7">
    <source>
        <dbReference type="ARBA" id="ARBA00022989"/>
    </source>
</evidence>
<dbReference type="GO" id="GO:0001508">
    <property type="term" value="P:action potential"/>
    <property type="evidence" value="ECO:0007669"/>
    <property type="project" value="TreeGrafter"/>
</dbReference>
<evidence type="ECO:0000256" key="12">
    <source>
        <dbReference type="SAM" id="MobiDB-lite"/>
    </source>
</evidence>